<evidence type="ECO:0000313" key="2">
    <source>
        <dbReference type="Proteomes" id="UP001055811"/>
    </source>
</evidence>
<proteinExistence type="predicted"/>
<dbReference type="Proteomes" id="UP001055811">
    <property type="component" value="Linkage Group LG02"/>
</dbReference>
<gene>
    <name evidence="1" type="ORF">L2E82_10420</name>
</gene>
<reference evidence="2" key="1">
    <citation type="journal article" date="2022" name="Mol. Ecol. Resour.">
        <title>The genomes of chicory, endive, great burdock and yacon provide insights into Asteraceae palaeo-polyploidization history and plant inulin production.</title>
        <authorList>
            <person name="Fan W."/>
            <person name="Wang S."/>
            <person name="Wang H."/>
            <person name="Wang A."/>
            <person name="Jiang F."/>
            <person name="Liu H."/>
            <person name="Zhao H."/>
            <person name="Xu D."/>
            <person name="Zhang Y."/>
        </authorList>
    </citation>
    <scope>NUCLEOTIDE SEQUENCE [LARGE SCALE GENOMIC DNA]</scope>
    <source>
        <strain evidence="2">cv. Punajuju</strain>
    </source>
</reference>
<protein>
    <submittedName>
        <fullName evidence="1">Uncharacterized protein</fullName>
    </submittedName>
</protein>
<comment type="caution">
    <text evidence="1">The sequence shown here is derived from an EMBL/GenBank/DDBJ whole genome shotgun (WGS) entry which is preliminary data.</text>
</comment>
<organism evidence="1 2">
    <name type="scientific">Cichorium intybus</name>
    <name type="common">Chicory</name>
    <dbReference type="NCBI Taxonomy" id="13427"/>
    <lineage>
        <taxon>Eukaryota</taxon>
        <taxon>Viridiplantae</taxon>
        <taxon>Streptophyta</taxon>
        <taxon>Embryophyta</taxon>
        <taxon>Tracheophyta</taxon>
        <taxon>Spermatophyta</taxon>
        <taxon>Magnoliopsida</taxon>
        <taxon>eudicotyledons</taxon>
        <taxon>Gunneridae</taxon>
        <taxon>Pentapetalae</taxon>
        <taxon>asterids</taxon>
        <taxon>campanulids</taxon>
        <taxon>Asterales</taxon>
        <taxon>Asteraceae</taxon>
        <taxon>Cichorioideae</taxon>
        <taxon>Cichorieae</taxon>
        <taxon>Cichoriinae</taxon>
        <taxon>Cichorium</taxon>
    </lineage>
</organism>
<keyword evidence="2" id="KW-1185">Reference proteome</keyword>
<reference evidence="1 2" key="2">
    <citation type="journal article" date="2022" name="Mol. Ecol. Resour.">
        <title>The genomes of chicory, endive, great burdock and yacon provide insights into Asteraceae paleo-polyploidization history and plant inulin production.</title>
        <authorList>
            <person name="Fan W."/>
            <person name="Wang S."/>
            <person name="Wang H."/>
            <person name="Wang A."/>
            <person name="Jiang F."/>
            <person name="Liu H."/>
            <person name="Zhao H."/>
            <person name="Xu D."/>
            <person name="Zhang Y."/>
        </authorList>
    </citation>
    <scope>NUCLEOTIDE SEQUENCE [LARGE SCALE GENOMIC DNA]</scope>
    <source>
        <strain evidence="2">cv. Punajuju</strain>
        <tissue evidence="1">Leaves</tissue>
    </source>
</reference>
<name>A0ACB9GAH4_CICIN</name>
<evidence type="ECO:0000313" key="1">
    <source>
        <dbReference type="EMBL" id="KAI3780439.1"/>
    </source>
</evidence>
<accession>A0ACB9GAH4</accession>
<dbReference type="EMBL" id="CM042010">
    <property type="protein sequence ID" value="KAI3780439.1"/>
    <property type="molecule type" value="Genomic_DNA"/>
</dbReference>
<sequence>MTMEEIFKWTKDFKQEVFEKVQLELNQFGLWIYNANVKQLVDVQIKPGSMLQKTQMKAAFQAMVDVAEANMKTVEIGGSGVWRGRHGLKVRPGGLFHEPILDRNLVT</sequence>